<dbReference type="AlphaFoldDB" id="A0AAP4QYX7"/>
<sequence length="41" mass="4351">MSKTTLIATFAWAGAPLYERATTAFIGVHGAVVPAKTRVFV</sequence>
<organism evidence="1 2">
    <name type="scientific">Burkholderia contaminans</name>
    <dbReference type="NCBI Taxonomy" id="488447"/>
    <lineage>
        <taxon>Bacteria</taxon>
        <taxon>Pseudomonadati</taxon>
        <taxon>Pseudomonadota</taxon>
        <taxon>Betaproteobacteria</taxon>
        <taxon>Burkholderiales</taxon>
        <taxon>Burkholderiaceae</taxon>
        <taxon>Burkholderia</taxon>
        <taxon>Burkholderia cepacia complex</taxon>
    </lineage>
</organism>
<proteinExistence type="predicted"/>
<reference evidence="1" key="1">
    <citation type="submission" date="2023-07" db="EMBL/GenBank/DDBJ databases">
        <title>A collection of bacterial strains from the Burkholderia cepacia Research Laboratory and Repository.</title>
        <authorList>
            <person name="Lipuma J."/>
            <person name="Spilker T."/>
            <person name="Caverly L."/>
        </authorList>
    </citation>
    <scope>NUCLEOTIDE SEQUENCE</scope>
    <source>
        <strain evidence="1">AU44979</strain>
    </source>
</reference>
<name>A0AAP4QYX7_9BURK</name>
<evidence type="ECO:0000313" key="1">
    <source>
        <dbReference type="EMBL" id="MDN7563766.1"/>
    </source>
</evidence>
<evidence type="ECO:0000313" key="2">
    <source>
        <dbReference type="Proteomes" id="UP001172109"/>
    </source>
</evidence>
<protein>
    <submittedName>
        <fullName evidence="1">Uncharacterized protein</fullName>
    </submittedName>
</protein>
<dbReference type="RefSeq" id="WP_258181723.1">
    <property type="nucleotide sequence ID" value="NZ_CABVQL010000002.1"/>
</dbReference>
<dbReference type="Proteomes" id="UP001172109">
    <property type="component" value="Unassembled WGS sequence"/>
</dbReference>
<gene>
    <name evidence="1" type="ORF">QZM56_04540</name>
</gene>
<accession>A0AAP4QYX7</accession>
<comment type="caution">
    <text evidence="1">The sequence shown here is derived from an EMBL/GenBank/DDBJ whole genome shotgun (WGS) entry which is preliminary data.</text>
</comment>
<dbReference type="EMBL" id="JAUJQS010000002">
    <property type="protein sequence ID" value="MDN7563766.1"/>
    <property type="molecule type" value="Genomic_DNA"/>
</dbReference>